<dbReference type="InterPro" id="IPR003607">
    <property type="entry name" value="HD/PDEase_dom"/>
</dbReference>
<dbReference type="SUPFAM" id="SSF53850">
    <property type="entry name" value="Periplasmic binding protein-like II"/>
    <property type="match status" value="1"/>
</dbReference>
<reference evidence="3" key="1">
    <citation type="submission" date="2022-07" db="EMBL/GenBank/DDBJ databases">
        <authorList>
            <person name="Criscuolo A."/>
        </authorList>
    </citation>
    <scope>NUCLEOTIDE SEQUENCE</scope>
    <source>
        <strain evidence="3">CIP103197</strain>
    </source>
</reference>
<feature type="transmembrane region" description="Helical" evidence="1">
    <location>
        <begin position="20"/>
        <end position="44"/>
    </location>
</feature>
<keyword evidence="1" id="KW-0472">Membrane</keyword>
<dbReference type="PANTHER" id="PTHR43155:SF2">
    <property type="entry name" value="CYCLIC DI-GMP PHOSPHODIESTERASE PA4108"/>
    <property type="match status" value="1"/>
</dbReference>
<feature type="transmembrane region" description="Helical" evidence="1">
    <location>
        <begin position="598"/>
        <end position="620"/>
    </location>
</feature>
<feature type="transmembrane region" description="Helical" evidence="1">
    <location>
        <begin position="569"/>
        <end position="586"/>
    </location>
</feature>
<dbReference type="Gene3D" id="1.10.3210.10">
    <property type="entry name" value="Hypothetical protein af1432"/>
    <property type="match status" value="2"/>
</dbReference>
<dbReference type="CDD" id="cd00077">
    <property type="entry name" value="HDc"/>
    <property type="match status" value="2"/>
</dbReference>
<proteinExistence type="predicted"/>
<protein>
    <recommendedName>
        <fullName evidence="2">HD-GYP domain-containing protein</fullName>
    </recommendedName>
</protein>
<dbReference type="InterPro" id="IPR037522">
    <property type="entry name" value="HD_GYP_dom"/>
</dbReference>
<dbReference type="PROSITE" id="PS51832">
    <property type="entry name" value="HD_GYP"/>
    <property type="match status" value="1"/>
</dbReference>
<dbReference type="EMBL" id="CAMAPB010000006">
    <property type="protein sequence ID" value="CAH9052576.1"/>
    <property type="molecule type" value="Genomic_DNA"/>
</dbReference>
<dbReference type="SMART" id="SM00471">
    <property type="entry name" value="HDc"/>
    <property type="match status" value="1"/>
</dbReference>
<dbReference type="Pfam" id="PF13487">
    <property type="entry name" value="HD_5"/>
    <property type="match status" value="1"/>
</dbReference>
<keyword evidence="1" id="KW-1133">Transmembrane helix</keyword>
<keyword evidence="1" id="KW-0812">Transmembrane</keyword>
<name>A0A9W4VN03_PSEHA</name>
<comment type="caution">
    <text evidence="3">The sequence shown here is derived from an EMBL/GenBank/DDBJ whole genome shotgun (WGS) entry which is preliminary data.</text>
</comment>
<dbReference type="Gene3D" id="3.40.190.10">
    <property type="entry name" value="Periplasmic binding protein-like II"/>
    <property type="match status" value="2"/>
</dbReference>
<keyword evidence="4" id="KW-1185">Reference proteome</keyword>
<sequence>MIFKALNKLKRTTVRFSIRLTVVAVFVLATSITAIIATSLQYYFSEKMALESNLLHFNMTTQSVADYLSRINEKSENTLNMMVKNTSLVGNNFSDKTELRNVLSEIMELNPLFYAFSMGYSNGDFYEIINLESGKIVRERLNTVDNDRWVVIHIKTEKGQRVEHRYYFDADFNLRKQTNKPTFFDPREQTWFKQANSEQVNKTKPYLFSHLQTSGQTYSIKTKGKDHVLALGVMVDNISNYLLTQQQQLGMHNSARLFIYNREGEIVASSQKDKVDKNKSLKQLTLSEQQQKVIAQYPAITVSNETNWAPMDFSVSGTPNGYNIEYINAIAQLLGIKINYVNGLSWQELLNLFKNNQIDVLHPVVNTTTNNTLGMLSTPMVNLPLSIVNHQSNLPITHIQQLAGKSVAVGEGWSIVKTLQAQFPEINLVEVPNTKTLLTHVANGDTYAGIDSKAVLQYIQQQFFIDGVQYNQLDEESAALFSNDYHLLFHNQDAQLKALFDYAATQLPMQFKQQLSDKWLNTNPEKKSKVVGTVPYEQLITLLDDDSNFSNLKLVHINGKEQYVFIKPLSDYLSLASTGYLAIMVSKEDVLSSTRKKIKLSLIITAVCLILILPVSWFFASPIVAPIKTLVGENNKIKNRQFKQVSTLKSHIKEINTLASSMVEMSKSIQQHEECQKALMASFVELIAQAIDDKSPYTAGHCERVPELGIELAKAASESELPAFQTFKFKSDEEIEEFSLAAWLHDCGKITTPEHIVDKGTKLEVIYNRIHEVRTRFEVLWRDAELDYYKSLQQTPKNQSELAKQLAAKHQQLLDDFAFIAQCNIGGEKITEASLERLTLLSNVTWVRHFDDKLGLSPVEMYRYAQTSDTLPATEKLLSDKPWHLIPHDKPIEYDERLGIKIAPCKYKYNLGELYNLTVSRGTLTKEDRFKINEHIISTIRMLDTLPFPKELERVPRYASTHHETLKGTGYPRKLSADDLSIPERVLVLADIFEALTAADRPYKKAKTLSESMSILAKMVADQHVDKAVFELFLSSGIYLDYAKRYLNAEQIDEVDISKYIT</sequence>
<dbReference type="CDD" id="cd01007">
    <property type="entry name" value="PBP2_BvgS_HisK_like"/>
    <property type="match status" value="1"/>
</dbReference>
<dbReference type="SMART" id="SM00062">
    <property type="entry name" value="PBPb"/>
    <property type="match status" value="1"/>
</dbReference>
<dbReference type="SUPFAM" id="SSF109604">
    <property type="entry name" value="HD-domain/PDEase-like"/>
    <property type="match status" value="2"/>
</dbReference>
<dbReference type="RefSeq" id="WP_076921560.1">
    <property type="nucleotide sequence ID" value="NZ_CAMAPB010000006.1"/>
</dbReference>
<organism evidence="3 4">
    <name type="scientific">Pseudoalteromonas haloplanktis</name>
    <name type="common">Alteromonas haloplanktis</name>
    <dbReference type="NCBI Taxonomy" id="228"/>
    <lineage>
        <taxon>Bacteria</taxon>
        <taxon>Pseudomonadati</taxon>
        <taxon>Pseudomonadota</taxon>
        <taxon>Gammaproteobacteria</taxon>
        <taxon>Alteromonadales</taxon>
        <taxon>Pseudoalteromonadaceae</taxon>
        <taxon>Pseudoalteromonas</taxon>
    </lineage>
</organism>
<dbReference type="Gene3D" id="6.10.340.10">
    <property type="match status" value="1"/>
</dbReference>
<evidence type="ECO:0000259" key="2">
    <source>
        <dbReference type="PROSITE" id="PS51832"/>
    </source>
</evidence>
<evidence type="ECO:0000256" key="1">
    <source>
        <dbReference type="SAM" id="Phobius"/>
    </source>
</evidence>
<dbReference type="Proteomes" id="UP001152447">
    <property type="component" value="Unassembled WGS sequence"/>
</dbReference>
<gene>
    <name evidence="3" type="ORF">PSEHALCIP103_00648</name>
</gene>
<dbReference type="AlphaFoldDB" id="A0A9W4VN03"/>
<feature type="domain" description="HD-GYP" evidence="2">
    <location>
        <begin position="835"/>
        <end position="1048"/>
    </location>
</feature>
<dbReference type="InterPro" id="IPR001638">
    <property type="entry name" value="Solute-binding_3/MltF_N"/>
</dbReference>
<evidence type="ECO:0000313" key="3">
    <source>
        <dbReference type="EMBL" id="CAH9052576.1"/>
    </source>
</evidence>
<accession>A0A9W4VN03</accession>
<dbReference type="GO" id="GO:0008081">
    <property type="term" value="F:phosphoric diester hydrolase activity"/>
    <property type="evidence" value="ECO:0007669"/>
    <property type="project" value="UniProtKB-ARBA"/>
</dbReference>
<dbReference type="PANTHER" id="PTHR43155">
    <property type="entry name" value="CYCLIC DI-GMP PHOSPHODIESTERASE PA4108-RELATED"/>
    <property type="match status" value="1"/>
</dbReference>
<dbReference type="Pfam" id="PF00497">
    <property type="entry name" value="SBP_bac_3"/>
    <property type="match status" value="1"/>
</dbReference>
<evidence type="ECO:0000313" key="4">
    <source>
        <dbReference type="Proteomes" id="UP001152447"/>
    </source>
</evidence>